<evidence type="ECO:0000313" key="6">
    <source>
        <dbReference type="Proteomes" id="UP001295794"/>
    </source>
</evidence>
<dbReference type="Proteomes" id="UP001295794">
    <property type="component" value="Unassembled WGS sequence"/>
</dbReference>
<proteinExistence type="inferred from homology"/>
<feature type="compositionally biased region" description="Pro residues" evidence="3">
    <location>
        <begin position="69"/>
        <end position="84"/>
    </location>
</feature>
<comment type="similarity">
    <text evidence="1">Belongs to the peptidase S12 family.</text>
</comment>
<feature type="coiled-coil region" evidence="2">
    <location>
        <begin position="197"/>
        <end position="238"/>
    </location>
</feature>
<sequence length="1388" mass="151060">MSYGQYNYAAGPTASQHYPFQYPEEYAETLGGQTRSPRTELLSPISSHPSLTPPPDVPVYTVPNTAPHTAPPPEPESAPAPAPEPESDELDPARGRSSRHRGPSARFQREREQVHASAAATEVLASLIAKEYECLRLRKYLKHALARLAADDARVSEAERVTQHALDQLRAVTDAKLAAERMLAGAQEQLRMWKFQHEHAQQEIVRAQSVVKLVEEQKEDAERDAAAARSSARKLQHRVLVAEAMEEGRRLGYDSGLRMAQRELELLGVANATKSKAAQPPLLMAPSRPPYEAQSPYRVPPMESGEIEDLSDVSDDDDDDFEEMLAQNASAAQKPAVAAPQPVLAMPSPVHPAPPVLGSTIPMSARSPSIQLDRFPIEIPSASVLNDAPPPVQSRRPSFRRKPKQPSPAPKPPPSLAPRPPPSPARSAVVLPPPASRLPDNYVPLSTEGGIVLPPPFHLSQTLLPQIPSPASEIASAWTDLQTNRAQAPAPKYSYRGPSPDRASSHVPERQQRATSSHGHRPNEHSSGAHRQPVASTHSRRRSEHRPGSDADAFSYTHASQVGGGGADPTSGRNLRRSKDKRPISPSSAGSPNYGILQTDLPSFGAQMHYLQQQQHAHVPEGFIPQSVTVPAQVTIPVSVRGKTISSPVGEAVDGRGRPISIISRPISVGSQRPVSVMNPRPVSVAEPRPATPARRPVSELSHAPTEAWRSGASLQPDPLPPRPRSRVSMHSNVGPTLTAGPALTRQASRNSLISNSSYAHFEPASYVDPAFYAVDGHGPGRGGHGPARSRPRQMLLLQLLSPLIIAPVALSASQQPFNALVPPLTTPNKIVTPEIDAWVTTQLARWNSTGLSLAVVRKDAAQPGGWAVEFGSYGFARQGVPVRPDTLFAVASDSKLFTAVAVGLLIANETLAGQRGRRVRWDTPVGELLPEWGLWDARAAQVTLQDMLTHRTGIPRHEYSGQARGGGLPEMISTLRHLRPSASLRDRYQYNNLMFEALAHLPATLLNQTFESYIEQHLFKPLGMDSATYSVRDAEAGGEMAHGHHWDMRDYSRNITGTRVPIDPYFLRPGEEVIWRGAAGVLVSVRDMAMWAAMLMNEGRHPLTNETIVPKDVIEHISAGVSVVAGKAVHPEQSPKLYACARVRYSYRGHEILEHGGSNPGFKSQFTQLTNNELAIIAMSNDDRGVPLTEGIKWRILDSVMGLEPLDWNSRFEQDIENEKRFRGLGTMVPRPSHPEPASLPFSEMQGVFSHAAYGPFSPCLFDAPTSCSDPTVERMVQANASLHPAPTFVVPFKRTLATHLLFTHFSGNTFNVSVIWSNTQARLDAGYPAGGDVVVGFDERHTVEWVGGAREARSQHGWAFGGNFWGAEGGYGEVLEGAEAWFGRVA</sequence>
<feature type="region of interest" description="Disordered" evidence="3">
    <location>
        <begin position="672"/>
        <end position="746"/>
    </location>
</feature>
<keyword evidence="6" id="KW-1185">Reference proteome</keyword>
<name>A0AAD2H230_9AGAR</name>
<feature type="compositionally biased region" description="Pro residues" evidence="3">
    <location>
        <begin position="405"/>
        <end position="424"/>
    </location>
</feature>
<dbReference type="PANTHER" id="PTHR46825">
    <property type="entry name" value="D-ALANYL-D-ALANINE-CARBOXYPEPTIDASE/ENDOPEPTIDASE AMPH"/>
    <property type="match status" value="1"/>
</dbReference>
<evidence type="ECO:0000259" key="4">
    <source>
        <dbReference type="Pfam" id="PF00144"/>
    </source>
</evidence>
<feature type="region of interest" description="Disordered" evidence="3">
    <location>
        <begin position="485"/>
        <end position="598"/>
    </location>
</feature>
<evidence type="ECO:0000256" key="3">
    <source>
        <dbReference type="SAM" id="MobiDB-lite"/>
    </source>
</evidence>
<evidence type="ECO:0000256" key="1">
    <source>
        <dbReference type="ARBA" id="ARBA00038215"/>
    </source>
</evidence>
<evidence type="ECO:0000313" key="5">
    <source>
        <dbReference type="EMBL" id="CAK5267240.1"/>
    </source>
</evidence>
<dbReference type="Gene3D" id="3.40.710.10">
    <property type="entry name" value="DD-peptidase/beta-lactamase superfamily"/>
    <property type="match status" value="1"/>
</dbReference>
<feature type="region of interest" description="Disordered" evidence="3">
    <location>
        <begin position="1"/>
        <end position="113"/>
    </location>
</feature>
<protein>
    <recommendedName>
        <fullName evidence="4">Beta-lactamase-related domain-containing protein</fullName>
    </recommendedName>
</protein>
<dbReference type="EMBL" id="CAVNYO010000118">
    <property type="protein sequence ID" value="CAK5267240.1"/>
    <property type="molecule type" value="Genomic_DNA"/>
</dbReference>
<dbReference type="SUPFAM" id="SSF56601">
    <property type="entry name" value="beta-lactamase/transpeptidase-like"/>
    <property type="match status" value="1"/>
</dbReference>
<keyword evidence="2" id="KW-0175">Coiled coil</keyword>
<organism evidence="5 6">
    <name type="scientific">Mycena citricolor</name>
    <dbReference type="NCBI Taxonomy" id="2018698"/>
    <lineage>
        <taxon>Eukaryota</taxon>
        <taxon>Fungi</taxon>
        <taxon>Dikarya</taxon>
        <taxon>Basidiomycota</taxon>
        <taxon>Agaricomycotina</taxon>
        <taxon>Agaricomycetes</taxon>
        <taxon>Agaricomycetidae</taxon>
        <taxon>Agaricales</taxon>
        <taxon>Marasmiineae</taxon>
        <taxon>Mycenaceae</taxon>
        <taxon>Mycena</taxon>
    </lineage>
</organism>
<dbReference type="PANTHER" id="PTHR46825:SF15">
    <property type="entry name" value="BETA-LACTAMASE-RELATED DOMAIN-CONTAINING PROTEIN"/>
    <property type="match status" value="1"/>
</dbReference>
<feature type="region of interest" description="Disordered" evidence="3">
    <location>
        <begin position="381"/>
        <end position="443"/>
    </location>
</feature>
<dbReference type="InterPro" id="IPR050491">
    <property type="entry name" value="AmpC-like"/>
</dbReference>
<comment type="caution">
    <text evidence="5">The sequence shown here is derived from an EMBL/GenBank/DDBJ whole genome shotgun (WGS) entry which is preliminary data.</text>
</comment>
<feature type="domain" description="Beta-lactamase-related" evidence="4">
    <location>
        <begin position="838"/>
        <end position="1193"/>
    </location>
</feature>
<evidence type="ECO:0000256" key="2">
    <source>
        <dbReference type="SAM" id="Coils"/>
    </source>
</evidence>
<dbReference type="Pfam" id="PF00144">
    <property type="entry name" value="Beta-lactamase"/>
    <property type="match status" value="1"/>
</dbReference>
<accession>A0AAD2H230</accession>
<reference evidence="5" key="1">
    <citation type="submission" date="2023-11" db="EMBL/GenBank/DDBJ databases">
        <authorList>
            <person name="De Vega J J."/>
            <person name="De Vega J J."/>
        </authorList>
    </citation>
    <scope>NUCLEOTIDE SEQUENCE</scope>
</reference>
<feature type="compositionally biased region" description="Basic and acidic residues" evidence="3">
    <location>
        <begin position="503"/>
        <end position="512"/>
    </location>
</feature>
<dbReference type="InterPro" id="IPR012338">
    <property type="entry name" value="Beta-lactam/transpept-like"/>
</dbReference>
<dbReference type="InterPro" id="IPR001466">
    <property type="entry name" value="Beta-lactam-related"/>
</dbReference>
<feature type="compositionally biased region" description="Low complexity" evidence="3">
    <location>
        <begin position="686"/>
        <end position="696"/>
    </location>
</feature>
<gene>
    <name evidence="5" type="ORF">MYCIT1_LOCUS9586</name>
</gene>